<organism evidence="8 9">
    <name type="scientific">Emericellopsis cladophorae</name>
    <dbReference type="NCBI Taxonomy" id="2686198"/>
    <lineage>
        <taxon>Eukaryota</taxon>
        <taxon>Fungi</taxon>
        <taxon>Dikarya</taxon>
        <taxon>Ascomycota</taxon>
        <taxon>Pezizomycotina</taxon>
        <taxon>Sordariomycetes</taxon>
        <taxon>Hypocreomycetidae</taxon>
        <taxon>Hypocreales</taxon>
        <taxon>Bionectriaceae</taxon>
        <taxon>Emericellopsis</taxon>
    </lineage>
</organism>
<name>A0A9Q0BBF6_9HYPO</name>
<feature type="region of interest" description="Disordered" evidence="7">
    <location>
        <begin position="25"/>
        <end position="55"/>
    </location>
</feature>
<keyword evidence="9" id="KW-1185">Reference proteome</keyword>
<dbReference type="RefSeq" id="XP_051359301.1">
    <property type="nucleotide sequence ID" value="XM_051509731.1"/>
</dbReference>
<sequence>MRPLLAQGALPLRSVTLRSYSRAPLQPAWRSHPRRHQSSNHGKPPPETEQPIPVPNTVGQLPLWQRLGPLTTLATAYARSQRRRPWTTQFFSALVIYCISDISAQNIGSDDPLDPRRTARSLVIGGVAAIPSYLWFNFLSHNFNYSSRLLSLGTKIVVSQFVFAPTFNSYFFGMQALLSGCTPAEVVERIVNTVPTSWVSSCRFWPIVTAFSFTFVPVEHRSVFSAVIAIGWQTYLALLNRRAEEKAAAEAGALDKPKAIEAA</sequence>
<reference evidence="8" key="1">
    <citation type="journal article" date="2021" name="J Fungi (Basel)">
        <title>Genomic and Metabolomic Analyses of the Marine Fungus Emericellopsis cladophorae: Insights into Saltwater Adaptability Mechanisms and Its Biosynthetic Potential.</title>
        <authorList>
            <person name="Goncalves M.F.M."/>
            <person name="Hilario S."/>
            <person name="Van de Peer Y."/>
            <person name="Esteves A.C."/>
            <person name="Alves A."/>
        </authorList>
    </citation>
    <scope>NUCLEOTIDE SEQUENCE</scope>
    <source>
        <strain evidence="8">MUM 19.33</strain>
    </source>
</reference>
<evidence type="ECO:0000256" key="5">
    <source>
        <dbReference type="ARBA" id="ARBA00023136"/>
    </source>
</evidence>
<evidence type="ECO:0000256" key="7">
    <source>
        <dbReference type="SAM" id="MobiDB-lite"/>
    </source>
</evidence>
<evidence type="ECO:0000313" key="9">
    <source>
        <dbReference type="Proteomes" id="UP001055219"/>
    </source>
</evidence>
<dbReference type="Pfam" id="PF04117">
    <property type="entry name" value="Mpv17_PMP22"/>
    <property type="match status" value="1"/>
</dbReference>
<evidence type="ECO:0000256" key="2">
    <source>
        <dbReference type="ARBA" id="ARBA00006824"/>
    </source>
</evidence>
<comment type="similarity">
    <text evidence="2 6">Belongs to the peroxisomal membrane protein PXMP2/4 family.</text>
</comment>
<evidence type="ECO:0000256" key="4">
    <source>
        <dbReference type="ARBA" id="ARBA00022989"/>
    </source>
</evidence>
<dbReference type="Proteomes" id="UP001055219">
    <property type="component" value="Unassembled WGS sequence"/>
</dbReference>
<dbReference type="OrthoDB" id="430207at2759"/>
<reference evidence="8" key="2">
    <citation type="submission" date="2022-07" db="EMBL/GenBank/DDBJ databases">
        <authorList>
            <person name="Goncalves M.F.M."/>
            <person name="Hilario S."/>
            <person name="Van De Peer Y."/>
            <person name="Esteves A.C."/>
            <person name="Alves A."/>
        </authorList>
    </citation>
    <scope>NUCLEOTIDE SEQUENCE</scope>
    <source>
        <strain evidence="8">MUM 19.33</strain>
    </source>
</reference>
<gene>
    <name evidence="8" type="ORF">J7T54_005351</name>
</gene>
<dbReference type="PANTHER" id="PTHR11266:SF113">
    <property type="entry name" value="MEMBRANE PROTEIN, MPV17_PMP22 FAMILY, PUTATIVE (AFU_ORTHOLOGUE AFUA_1G13840)-RELATED"/>
    <property type="match status" value="1"/>
</dbReference>
<protein>
    <submittedName>
        <fullName evidence="8">PXMP2/4 family protein-like protein</fullName>
    </submittedName>
</protein>
<dbReference type="GO" id="GO:0005739">
    <property type="term" value="C:mitochondrion"/>
    <property type="evidence" value="ECO:0007669"/>
    <property type="project" value="TreeGrafter"/>
</dbReference>
<evidence type="ECO:0000256" key="1">
    <source>
        <dbReference type="ARBA" id="ARBA00004141"/>
    </source>
</evidence>
<accession>A0A9Q0BBF6</accession>
<keyword evidence="4" id="KW-1133">Transmembrane helix</keyword>
<comment type="caution">
    <text evidence="8">The sequence shown here is derived from an EMBL/GenBank/DDBJ whole genome shotgun (WGS) entry which is preliminary data.</text>
</comment>
<evidence type="ECO:0000313" key="8">
    <source>
        <dbReference type="EMBL" id="KAI6778445.1"/>
    </source>
</evidence>
<dbReference type="AlphaFoldDB" id="A0A9Q0BBF6"/>
<proteinExistence type="inferred from homology"/>
<evidence type="ECO:0000256" key="3">
    <source>
        <dbReference type="ARBA" id="ARBA00022692"/>
    </source>
</evidence>
<keyword evidence="5" id="KW-0472">Membrane</keyword>
<dbReference type="EMBL" id="JAGIXG020000068">
    <property type="protein sequence ID" value="KAI6778445.1"/>
    <property type="molecule type" value="Genomic_DNA"/>
</dbReference>
<dbReference type="InterPro" id="IPR007248">
    <property type="entry name" value="Mpv17_PMP22"/>
</dbReference>
<dbReference type="PANTHER" id="PTHR11266">
    <property type="entry name" value="PEROXISOMAL MEMBRANE PROTEIN 2, PXMP2 MPV17"/>
    <property type="match status" value="1"/>
</dbReference>
<feature type="compositionally biased region" description="Pro residues" evidence="7">
    <location>
        <begin position="43"/>
        <end position="54"/>
    </location>
</feature>
<evidence type="ECO:0000256" key="6">
    <source>
        <dbReference type="RuleBase" id="RU363053"/>
    </source>
</evidence>
<comment type="subcellular location">
    <subcellularLocation>
        <location evidence="1">Membrane</location>
        <topology evidence="1">Multi-pass membrane protein</topology>
    </subcellularLocation>
</comment>
<dbReference type="GeneID" id="75831835"/>
<dbReference type="GO" id="GO:0016020">
    <property type="term" value="C:membrane"/>
    <property type="evidence" value="ECO:0007669"/>
    <property type="project" value="UniProtKB-SubCell"/>
</dbReference>
<keyword evidence="3" id="KW-0812">Transmembrane</keyword>